<dbReference type="RefSeq" id="XP_005107308.1">
    <property type="nucleotide sequence ID" value="XM_005107251.3"/>
</dbReference>
<dbReference type="PROSITE" id="PS51205">
    <property type="entry name" value="VPS9"/>
    <property type="match status" value="1"/>
</dbReference>
<keyword evidence="2" id="KW-0863">Zinc-finger</keyword>
<organism evidence="7 8">
    <name type="scientific">Aplysia californica</name>
    <name type="common">California sea hare</name>
    <dbReference type="NCBI Taxonomy" id="6500"/>
    <lineage>
        <taxon>Eukaryota</taxon>
        <taxon>Metazoa</taxon>
        <taxon>Spiralia</taxon>
        <taxon>Lophotrochozoa</taxon>
        <taxon>Mollusca</taxon>
        <taxon>Gastropoda</taxon>
        <taxon>Heterobranchia</taxon>
        <taxon>Euthyneura</taxon>
        <taxon>Tectipleura</taxon>
        <taxon>Aplysiida</taxon>
        <taxon>Aplysioidea</taxon>
        <taxon>Aplysiidae</taxon>
        <taxon>Aplysia</taxon>
    </lineage>
</organism>
<dbReference type="InterPro" id="IPR037191">
    <property type="entry name" value="VPS9_dom_sf"/>
</dbReference>
<dbReference type="InterPro" id="IPR041545">
    <property type="entry name" value="DUF5601"/>
</dbReference>
<evidence type="ECO:0000256" key="2">
    <source>
        <dbReference type="ARBA" id="ARBA00022771"/>
    </source>
</evidence>
<reference evidence="8 9" key="1">
    <citation type="submission" date="2025-05" db="UniProtKB">
        <authorList>
            <consortium name="RefSeq"/>
        </authorList>
    </citation>
    <scope>IDENTIFICATION</scope>
</reference>
<accession>A0ABM0K2L6</accession>
<dbReference type="SUPFAM" id="SSF109993">
    <property type="entry name" value="VPS9 domain"/>
    <property type="match status" value="1"/>
</dbReference>
<gene>
    <name evidence="8 9" type="primary">LOC101857055</name>
</gene>
<evidence type="ECO:0000256" key="3">
    <source>
        <dbReference type="ARBA" id="ARBA00022833"/>
    </source>
</evidence>
<dbReference type="Gene3D" id="1.20.5.4770">
    <property type="match status" value="1"/>
</dbReference>
<feature type="domain" description="A20-type" evidence="5">
    <location>
        <begin position="16"/>
        <end position="50"/>
    </location>
</feature>
<dbReference type="SUPFAM" id="SSF57716">
    <property type="entry name" value="Glucocorticoid receptor-like (DNA-binding domain)"/>
    <property type="match status" value="1"/>
</dbReference>
<feature type="domain" description="VPS9" evidence="6">
    <location>
        <begin position="230"/>
        <end position="373"/>
    </location>
</feature>
<keyword evidence="3" id="KW-0862">Zinc</keyword>
<proteinExistence type="predicted"/>
<keyword evidence="7" id="KW-1185">Reference proteome</keyword>
<dbReference type="Pfam" id="PF02204">
    <property type="entry name" value="VPS9"/>
    <property type="match status" value="1"/>
</dbReference>
<feature type="compositionally biased region" description="Polar residues" evidence="4">
    <location>
        <begin position="90"/>
        <end position="100"/>
    </location>
</feature>
<dbReference type="Proteomes" id="UP000694888">
    <property type="component" value="Unplaced"/>
</dbReference>
<dbReference type="InterPro" id="IPR002653">
    <property type="entry name" value="Znf_A20"/>
</dbReference>
<sequence length="660" mass="73043">MSVKGTQNKKKNFHIDESELLCKNGCGFYGNPAWQGFCSKCYREVYTPAKQAQMQHDAAKASEPSPVAKKVLALADVKASFSRFEEKKTQQVNKRSNTFKSFLRKTPNKAENQASQGTKEPRRASSESQKIGGEFAEFLRSLCRKPAAVEISKQVRGFIERIQYNQDVNILDLSEMVQDFYGILSDKLNTQPVFRGFSQEVIEKILDYTERYILTRLYPSIFYSLTMTDEERDLAIQTRIRSLHWVTATQLDTLINENDPTIRHELDSAITDIIELDSKRATQDKLQCIVSCSKHIFEVLRQSKQGPASADEFLPALIYIVLKANPPLLQSNIQYITRFANPTRLMSGEEGYYFTNLCCAVSFIESINADSLNLSTTEFDRYMSGEAVPPGAGNEHLCQGLRLMYENLRVLGELRQRQEKVMAEALQLQADMNQFKETFTLRVNKTLERTPLTIRPRKVKVDLDAEFSGSNSNLPSPLIPMRVHVIGDSGGSALEVEAGDDVSSEDKENVEDEAAPQEEVSHRSPESAAVVNFDVVSVVAEGKATSSGAEESSLELSLSAAHHHLMGGEEDMSQTINDILLGSDGDDSEDASCDITDDLDDDMDTGTSEMAAGVTDATIDGGVGGEIPPRDVHDTDQEMAAQHEVAAEVVVNAGQAEGQG</sequence>
<dbReference type="PANTHER" id="PTHR23101:SF122">
    <property type="entry name" value="RABAPTIN-5-ASSOCIATED EXCHANGE FACTOR FOR RAB5"/>
    <property type="match status" value="1"/>
</dbReference>
<evidence type="ECO:0000313" key="9">
    <source>
        <dbReference type="RefSeq" id="XP_005107308.1"/>
    </source>
</evidence>
<evidence type="ECO:0000313" key="7">
    <source>
        <dbReference type="Proteomes" id="UP000694888"/>
    </source>
</evidence>
<dbReference type="GeneID" id="101857055"/>
<evidence type="ECO:0000259" key="5">
    <source>
        <dbReference type="PROSITE" id="PS51036"/>
    </source>
</evidence>
<dbReference type="PROSITE" id="PS50096">
    <property type="entry name" value="IQ"/>
    <property type="match status" value="1"/>
</dbReference>
<feature type="compositionally biased region" description="Polar residues" evidence="4">
    <location>
        <begin position="109"/>
        <end position="118"/>
    </location>
</feature>
<dbReference type="PROSITE" id="PS51036">
    <property type="entry name" value="ZF_A20"/>
    <property type="match status" value="1"/>
</dbReference>
<dbReference type="SMART" id="SM00259">
    <property type="entry name" value="ZnF_A20"/>
    <property type="match status" value="1"/>
</dbReference>
<evidence type="ECO:0000259" key="6">
    <source>
        <dbReference type="PROSITE" id="PS51205"/>
    </source>
</evidence>
<evidence type="ECO:0000256" key="4">
    <source>
        <dbReference type="SAM" id="MobiDB-lite"/>
    </source>
</evidence>
<dbReference type="InterPro" id="IPR003123">
    <property type="entry name" value="VPS9"/>
</dbReference>
<feature type="region of interest" description="Disordered" evidence="4">
    <location>
        <begin position="493"/>
        <end position="526"/>
    </location>
</feature>
<feature type="region of interest" description="Disordered" evidence="4">
    <location>
        <begin position="86"/>
        <end position="129"/>
    </location>
</feature>
<protein>
    <submittedName>
        <fullName evidence="8 9">Rab5 GDP/GTP exchange factor isoform X1</fullName>
    </submittedName>
</protein>
<dbReference type="Gene3D" id="1.20.1050.80">
    <property type="entry name" value="VPS9 domain"/>
    <property type="match status" value="1"/>
</dbReference>
<evidence type="ECO:0000256" key="1">
    <source>
        <dbReference type="ARBA" id="ARBA00022723"/>
    </source>
</evidence>
<dbReference type="SMART" id="SM00167">
    <property type="entry name" value="VPS9"/>
    <property type="match status" value="1"/>
</dbReference>
<dbReference type="Gene3D" id="1.10.246.120">
    <property type="match status" value="1"/>
</dbReference>
<dbReference type="PANTHER" id="PTHR23101">
    <property type="entry name" value="RAB GDP/GTP EXCHANGE FACTOR"/>
    <property type="match status" value="1"/>
</dbReference>
<name>A0ABM0K2L6_APLCA</name>
<dbReference type="RefSeq" id="XP_005107307.1">
    <property type="nucleotide sequence ID" value="XM_005107250.3"/>
</dbReference>
<feature type="compositionally biased region" description="Acidic residues" evidence="4">
    <location>
        <begin position="497"/>
        <end position="516"/>
    </location>
</feature>
<dbReference type="InterPro" id="IPR045046">
    <property type="entry name" value="Vps9-like"/>
</dbReference>
<evidence type="ECO:0000313" key="8">
    <source>
        <dbReference type="RefSeq" id="XP_005107307.1"/>
    </source>
</evidence>
<dbReference type="Pfam" id="PF18151">
    <property type="entry name" value="DUF5601"/>
    <property type="match status" value="1"/>
</dbReference>
<keyword evidence="1" id="KW-0479">Metal-binding</keyword>
<dbReference type="Pfam" id="PF01754">
    <property type="entry name" value="zf-A20"/>
    <property type="match status" value="1"/>
</dbReference>